<protein>
    <submittedName>
        <fullName evidence="3">Cytochrome C assembly protein</fullName>
    </submittedName>
</protein>
<gene>
    <name evidence="3" type="ORF">EOD73_10710</name>
</gene>
<dbReference type="InterPro" id="IPR052372">
    <property type="entry name" value="YpjD/HemX"/>
</dbReference>
<feature type="transmembrane region" description="Helical" evidence="1">
    <location>
        <begin position="202"/>
        <end position="225"/>
    </location>
</feature>
<sequence>MPWLWAGWAWQAAALVVDIGGVGASAPGARFGVGPALSLTVWLVLTVAMLEGRWLPLAALRRPMALAAGLGVALAWALPGQAHHASSPWAPVHWALGLASYGLVGTAVLHAWLMQRAERHLRDAATAASPGLPLLRLERLTFQFVAASVLVLGAALVLGAGFSAKWQWDHKTVFAVLSWSVLAGLWLGRWRLGWRGRQAARWLYVGSALLLLSYAGSRFVLQVLLGRTV</sequence>
<name>A0A3S2XWN9_9BURK</name>
<feature type="domain" description="Cytochrome c assembly protein" evidence="2">
    <location>
        <begin position="54"/>
        <end position="224"/>
    </location>
</feature>
<dbReference type="InterPro" id="IPR002541">
    <property type="entry name" value="Cyt_c_assembly"/>
</dbReference>
<dbReference type="OrthoDB" id="9780793at2"/>
<dbReference type="GO" id="GO:0020037">
    <property type="term" value="F:heme binding"/>
    <property type="evidence" value="ECO:0007669"/>
    <property type="project" value="InterPro"/>
</dbReference>
<keyword evidence="1" id="KW-0472">Membrane</keyword>
<dbReference type="Proteomes" id="UP000288587">
    <property type="component" value="Unassembled WGS sequence"/>
</dbReference>
<evidence type="ECO:0000313" key="3">
    <source>
        <dbReference type="EMBL" id="RVT86516.1"/>
    </source>
</evidence>
<feature type="transmembrane region" description="Helical" evidence="1">
    <location>
        <begin position="34"/>
        <end position="52"/>
    </location>
</feature>
<dbReference type="EMBL" id="SACM01000002">
    <property type="protein sequence ID" value="RVT86516.1"/>
    <property type="molecule type" value="Genomic_DNA"/>
</dbReference>
<evidence type="ECO:0000313" key="4">
    <source>
        <dbReference type="Proteomes" id="UP000288587"/>
    </source>
</evidence>
<feature type="transmembrane region" description="Helical" evidence="1">
    <location>
        <begin position="172"/>
        <end position="190"/>
    </location>
</feature>
<dbReference type="PANTHER" id="PTHR38034">
    <property type="entry name" value="INNER MEMBRANE PROTEIN YPJD"/>
    <property type="match status" value="1"/>
</dbReference>
<keyword evidence="4" id="KW-1185">Reference proteome</keyword>
<feature type="transmembrane region" description="Helical" evidence="1">
    <location>
        <begin position="94"/>
        <end position="113"/>
    </location>
</feature>
<feature type="transmembrane region" description="Helical" evidence="1">
    <location>
        <begin position="144"/>
        <end position="166"/>
    </location>
</feature>
<keyword evidence="1" id="KW-1133">Transmembrane helix</keyword>
<feature type="transmembrane region" description="Helical" evidence="1">
    <location>
        <begin position="64"/>
        <end position="82"/>
    </location>
</feature>
<evidence type="ECO:0000256" key="1">
    <source>
        <dbReference type="SAM" id="Phobius"/>
    </source>
</evidence>
<dbReference type="AlphaFoldDB" id="A0A3S2XWN9"/>
<dbReference type="GO" id="GO:0017004">
    <property type="term" value="P:cytochrome complex assembly"/>
    <property type="evidence" value="ECO:0007669"/>
    <property type="project" value="InterPro"/>
</dbReference>
<dbReference type="Pfam" id="PF01578">
    <property type="entry name" value="Cytochrom_C_asm"/>
    <property type="match status" value="1"/>
</dbReference>
<accession>A0A3S2XWN9</accession>
<organism evidence="3 4">
    <name type="scientific">Inhella crocodyli</name>
    <dbReference type="NCBI Taxonomy" id="2499851"/>
    <lineage>
        <taxon>Bacteria</taxon>
        <taxon>Pseudomonadati</taxon>
        <taxon>Pseudomonadota</taxon>
        <taxon>Betaproteobacteria</taxon>
        <taxon>Burkholderiales</taxon>
        <taxon>Sphaerotilaceae</taxon>
        <taxon>Inhella</taxon>
    </lineage>
</organism>
<reference evidence="3 4" key="1">
    <citation type="submission" date="2019-01" db="EMBL/GenBank/DDBJ databases">
        <authorList>
            <person name="Chen W.-M."/>
        </authorList>
    </citation>
    <scope>NUCLEOTIDE SEQUENCE [LARGE SCALE GENOMIC DNA]</scope>
    <source>
        <strain evidence="3 4">CCP-18</strain>
    </source>
</reference>
<proteinExistence type="predicted"/>
<dbReference type="PANTHER" id="PTHR38034:SF1">
    <property type="entry name" value="INNER MEMBRANE PROTEIN YPJD"/>
    <property type="match status" value="1"/>
</dbReference>
<keyword evidence="1" id="KW-0812">Transmembrane</keyword>
<evidence type="ECO:0000259" key="2">
    <source>
        <dbReference type="Pfam" id="PF01578"/>
    </source>
</evidence>
<comment type="caution">
    <text evidence="3">The sequence shown here is derived from an EMBL/GenBank/DDBJ whole genome shotgun (WGS) entry which is preliminary data.</text>
</comment>